<keyword evidence="1" id="KW-1133">Transmembrane helix</keyword>
<dbReference type="PANTHER" id="PTHR38095:SF1">
    <property type="entry name" value="ANAEROBIC DIMETHYL SULFOXIDE REDUCTASE CHAIN YNFH"/>
    <property type="match status" value="1"/>
</dbReference>
<evidence type="ECO:0000313" key="2">
    <source>
        <dbReference type="EMBL" id="BAU49282.1"/>
    </source>
</evidence>
<organism evidence="2 3">
    <name type="scientific">Sulfurifustis variabilis</name>
    <dbReference type="NCBI Taxonomy" id="1675686"/>
    <lineage>
        <taxon>Bacteria</taxon>
        <taxon>Pseudomonadati</taxon>
        <taxon>Pseudomonadota</taxon>
        <taxon>Gammaproteobacteria</taxon>
        <taxon>Acidiferrobacterales</taxon>
        <taxon>Acidiferrobacteraceae</taxon>
        <taxon>Sulfurifustis</taxon>
    </lineage>
</organism>
<sequence>MHPAISVILLTTLIGVGQGFFLALYTAEVYAAVELLPRQPALFYVAGSLIAFAFLVAGLVASFFHLGHPERAWRSAARWRTSWLSREVIVLPALMGAVFVYGLVHYLDWDLGIVGIRTGEPSDLSLVIGAGATGLAFLLFLCTGMIYACIKFLQEWASWLTVVNYTLFGLASGFLFATAYAAYTAPSLVAFYGVWTLVITFAAMVTRLASLIRNSRLKRKSTLQTAIGVRHRRIEQKSQGFMGGSFNTREFFHGARPAVFRSIKWVFLALVFPVPVVLLYVGMTAGSAGPIVIAFLVQYAGLLAERWFFFAQANHPQNLYYQVVS</sequence>
<feature type="transmembrane region" description="Helical" evidence="1">
    <location>
        <begin position="265"/>
        <end position="283"/>
    </location>
</feature>
<dbReference type="InterPro" id="IPR007059">
    <property type="entry name" value="DmsC"/>
</dbReference>
<feature type="transmembrane region" description="Helical" evidence="1">
    <location>
        <begin position="162"/>
        <end position="183"/>
    </location>
</feature>
<feature type="transmembrane region" description="Helical" evidence="1">
    <location>
        <begin position="189"/>
        <end position="210"/>
    </location>
</feature>
<protein>
    <submittedName>
        <fullName evidence="2">DMSO reductase</fullName>
    </submittedName>
</protein>
<feature type="transmembrane region" description="Helical" evidence="1">
    <location>
        <begin position="41"/>
        <end position="67"/>
    </location>
</feature>
<dbReference type="Proteomes" id="UP000218899">
    <property type="component" value="Chromosome"/>
</dbReference>
<keyword evidence="1" id="KW-0812">Transmembrane</keyword>
<accession>A0A1B4V9F1</accession>
<evidence type="ECO:0000313" key="3">
    <source>
        <dbReference type="Proteomes" id="UP000218899"/>
    </source>
</evidence>
<name>A0A1B4V9F1_9GAMM</name>
<evidence type="ECO:0000256" key="1">
    <source>
        <dbReference type="SAM" id="Phobius"/>
    </source>
</evidence>
<keyword evidence="1" id="KW-0472">Membrane</keyword>
<dbReference type="GO" id="GO:0019645">
    <property type="term" value="P:anaerobic electron transport chain"/>
    <property type="evidence" value="ECO:0007669"/>
    <property type="project" value="InterPro"/>
</dbReference>
<dbReference type="PANTHER" id="PTHR38095">
    <property type="entry name" value="ANAEROBIC DIMETHYL SULFOXIDE REDUCTASE CHAIN YNFH"/>
    <property type="match status" value="1"/>
</dbReference>
<dbReference type="OrthoDB" id="5520897at2"/>
<dbReference type="EMBL" id="AP014936">
    <property type="protein sequence ID" value="BAU49282.1"/>
    <property type="molecule type" value="Genomic_DNA"/>
</dbReference>
<proteinExistence type="predicted"/>
<dbReference type="GO" id="GO:0005886">
    <property type="term" value="C:plasma membrane"/>
    <property type="evidence" value="ECO:0007669"/>
    <property type="project" value="TreeGrafter"/>
</dbReference>
<dbReference type="Pfam" id="PF04976">
    <property type="entry name" value="DmsC"/>
    <property type="match status" value="1"/>
</dbReference>
<keyword evidence="3" id="KW-1185">Reference proteome</keyword>
<reference evidence="2 3" key="1">
    <citation type="submission" date="2015-08" db="EMBL/GenBank/DDBJ databases">
        <title>Complete genome sequence of Sulfurifustis variabilis.</title>
        <authorList>
            <person name="Miura A."/>
            <person name="Kojima H."/>
            <person name="Fukui M."/>
        </authorList>
    </citation>
    <scope>NUCLEOTIDE SEQUENCE [LARGE SCALE GENOMIC DNA]</scope>
    <source>
        <strain evidence="3">skN76</strain>
    </source>
</reference>
<feature type="transmembrane region" description="Helical" evidence="1">
    <location>
        <begin position="289"/>
        <end position="309"/>
    </location>
</feature>
<dbReference type="KEGG" id="sva:SVA_2734"/>
<dbReference type="GO" id="GO:0009389">
    <property type="term" value="F:dimethyl sulfoxide reductase activity"/>
    <property type="evidence" value="ECO:0007669"/>
    <property type="project" value="TreeGrafter"/>
</dbReference>
<dbReference type="GO" id="GO:0009390">
    <property type="term" value="C:dimethyl sulfoxide reductase complex"/>
    <property type="evidence" value="ECO:0007669"/>
    <property type="project" value="TreeGrafter"/>
</dbReference>
<feature type="transmembrane region" description="Helical" evidence="1">
    <location>
        <begin position="88"/>
        <end position="107"/>
    </location>
</feature>
<dbReference type="RefSeq" id="WP_096461706.1">
    <property type="nucleotide sequence ID" value="NZ_AP014936.1"/>
</dbReference>
<dbReference type="AlphaFoldDB" id="A0A1B4V9F1"/>
<gene>
    <name evidence="2" type="ORF">SVA_2734</name>
</gene>
<feature type="transmembrane region" description="Helical" evidence="1">
    <location>
        <begin position="127"/>
        <end position="150"/>
    </location>
</feature>